<dbReference type="PROSITE" id="PS50097">
    <property type="entry name" value="BTB"/>
    <property type="match status" value="1"/>
</dbReference>
<accession>A0A3P9LLM1</accession>
<dbReference type="AlphaFoldDB" id="A0A3P9LLM1"/>
<organism evidence="4 5">
    <name type="scientific">Oryzias latipes</name>
    <name type="common">Japanese rice fish</name>
    <name type="synonym">Japanese killifish</name>
    <dbReference type="NCBI Taxonomy" id="8090"/>
    <lineage>
        <taxon>Eukaryota</taxon>
        <taxon>Metazoa</taxon>
        <taxon>Chordata</taxon>
        <taxon>Craniata</taxon>
        <taxon>Vertebrata</taxon>
        <taxon>Euteleostomi</taxon>
        <taxon>Actinopterygii</taxon>
        <taxon>Neopterygii</taxon>
        <taxon>Teleostei</taxon>
        <taxon>Neoteleostei</taxon>
        <taxon>Acanthomorphata</taxon>
        <taxon>Ovalentaria</taxon>
        <taxon>Atherinomorphae</taxon>
        <taxon>Beloniformes</taxon>
        <taxon>Adrianichthyidae</taxon>
        <taxon>Oryziinae</taxon>
        <taxon>Oryzias</taxon>
    </lineage>
</organism>
<dbReference type="SUPFAM" id="SSF54695">
    <property type="entry name" value="POZ domain"/>
    <property type="match status" value="1"/>
</dbReference>
<dbReference type="Gene3D" id="1.25.40.420">
    <property type="match status" value="1"/>
</dbReference>
<dbReference type="PANTHER" id="PTHR24412:SF435">
    <property type="entry name" value="KELCH-LIKE PROTEIN 7"/>
    <property type="match status" value="1"/>
</dbReference>
<evidence type="ECO:0000256" key="1">
    <source>
        <dbReference type="ARBA" id="ARBA00022441"/>
    </source>
</evidence>
<dbReference type="PANTHER" id="PTHR24412">
    <property type="entry name" value="KELCH PROTEIN"/>
    <property type="match status" value="1"/>
</dbReference>
<feature type="domain" description="BTB" evidence="3">
    <location>
        <begin position="23"/>
        <end position="91"/>
    </location>
</feature>
<dbReference type="Ensembl" id="ENSORLT00020014152.1">
    <property type="protein sequence ID" value="ENSORLP00020021604.1"/>
    <property type="gene ID" value="ENSORLG00020001471.1"/>
</dbReference>
<reference evidence="4 5" key="2">
    <citation type="submission" date="2017-04" db="EMBL/GenBank/DDBJ databases">
        <title>CpG methylation of centromeres and impact of large insertions on vertebrate speciation.</title>
        <authorList>
            <person name="Ichikawa K."/>
            <person name="Yoshimura J."/>
            <person name="Morishita S."/>
        </authorList>
    </citation>
    <scope>NUCLEOTIDE SEQUENCE</scope>
    <source>
        <strain evidence="4 5">HNI</strain>
    </source>
</reference>
<dbReference type="Gene3D" id="3.30.710.10">
    <property type="entry name" value="Potassium Channel Kv1.1, Chain A"/>
    <property type="match status" value="1"/>
</dbReference>
<reference key="1">
    <citation type="journal article" date="2007" name="Nature">
        <title>The medaka draft genome and insights into vertebrate genome evolution.</title>
        <authorList>
            <person name="Kasahara M."/>
            <person name="Naruse K."/>
            <person name="Sasaki S."/>
            <person name="Nakatani Y."/>
            <person name="Qu W."/>
            <person name="Ahsan B."/>
            <person name="Yamada T."/>
            <person name="Nagayasu Y."/>
            <person name="Doi K."/>
            <person name="Kasai Y."/>
            <person name="Jindo T."/>
            <person name="Kobayashi D."/>
            <person name="Shimada A."/>
            <person name="Toyoda A."/>
            <person name="Kuroki Y."/>
            <person name="Fujiyama A."/>
            <person name="Sasaki T."/>
            <person name="Shimizu A."/>
            <person name="Asakawa S."/>
            <person name="Shimizu N."/>
            <person name="Hashimoto S."/>
            <person name="Yang J."/>
            <person name="Lee Y."/>
            <person name="Matsushima K."/>
            <person name="Sugano S."/>
            <person name="Sakaizumi M."/>
            <person name="Narita T."/>
            <person name="Ohishi K."/>
            <person name="Haga S."/>
            <person name="Ohta F."/>
            <person name="Nomoto H."/>
            <person name="Nogata K."/>
            <person name="Morishita T."/>
            <person name="Endo T."/>
            <person name="Shin-I T."/>
            <person name="Takeda H."/>
            <person name="Morishita S."/>
            <person name="Kohara Y."/>
        </authorList>
    </citation>
    <scope>NUCLEOTIDE SEQUENCE [LARGE SCALE GENOMIC DNA]</scope>
    <source>
        <strain>Hd-rR</strain>
    </source>
</reference>
<dbReference type="SMART" id="SM00225">
    <property type="entry name" value="BTB"/>
    <property type="match status" value="1"/>
</dbReference>
<dbReference type="FunFam" id="1.25.40.420:FF:000001">
    <property type="entry name" value="Kelch-like family member 12"/>
    <property type="match status" value="1"/>
</dbReference>
<name>A0A3P9LLM1_ORYLA</name>
<protein>
    <recommendedName>
        <fullName evidence="3">BTB domain-containing protein</fullName>
    </recommendedName>
</protein>
<dbReference type="SMART" id="SM00875">
    <property type="entry name" value="BACK"/>
    <property type="match status" value="1"/>
</dbReference>
<reference evidence="4" key="3">
    <citation type="submission" date="2025-08" db="UniProtKB">
        <authorList>
            <consortium name="Ensembl"/>
        </authorList>
    </citation>
    <scope>IDENTIFICATION</scope>
    <source>
        <strain evidence="4">HNI</strain>
    </source>
</reference>
<evidence type="ECO:0000313" key="5">
    <source>
        <dbReference type="Proteomes" id="UP000265180"/>
    </source>
</evidence>
<keyword evidence="2" id="KW-0677">Repeat</keyword>
<dbReference type="InterPro" id="IPR011333">
    <property type="entry name" value="SKP1/BTB/POZ_sf"/>
</dbReference>
<keyword evidence="1" id="KW-0880">Kelch repeat</keyword>
<dbReference type="Proteomes" id="UP000265180">
    <property type="component" value="Chromosome 4"/>
</dbReference>
<evidence type="ECO:0000256" key="2">
    <source>
        <dbReference type="ARBA" id="ARBA00022737"/>
    </source>
</evidence>
<evidence type="ECO:0000259" key="3">
    <source>
        <dbReference type="PROSITE" id="PS50097"/>
    </source>
</evidence>
<dbReference type="InterPro" id="IPR011705">
    <property type="entry name" value="BACK"/>
</dbReference>
<sequence length="275" mass="31498">MLFCEYLNIEIGDLTPEQQVTLCDVTLVVQGRKHFPAHRIVLAAASHFFSRMFTTRMRESMSHEVELRSVEPEIIDLLIDFIYTARISVNSSNVQSLLDMCVEFLKGQIDPTNCLGISALADCMDCPERKSAAEDFFQLHFTEVYKLDEFLQLDVSQLTHLLHQDELTVRSEDQIYDAAVGWLKYDVCNRQQYMVEVLGCDCFPLVSKTFLSKTVQAETLIPDEPPQCVTYTRSGVEGTNVNVHTDAKKRHASKRHFLKNASGSFFWFDAPRRKL</sequence>
<evidence type="ECO:0000313" key="4">
    <source>
        <dbReference type="Ensembl" id="ENSORLP00020021604.1"/>
    </source>
</evidence>
<dbReference type="InterPro" id="IPR000210">
    <property type="entry name" value="BTB/POZ_dom"/>
</dbReference>
<reference evidence="4" key="4">
    <citation type="submission" date="2025-09" db="UniProtKB">
        <authorList>
            <consortium name="Ensembl"/>
        </authorList>
    </citation>
    <scope>IDENTIFICATION</scope>
    <source>
        <strain evidence="4">HNI</strain>
    </source>
</reference>
<dbReference type="Pfam" id="PF00651">
    <property type="entry name" value="BTB"/>
    <property type="match status" value="1"/>
</dbReference>
<dbReference type="Pfam" id="PF07707">
    <property type="entry name" value="BACK"/>
    <property type="match status" value="1"/>
</dbReference>
<proteinExistence type="predicted"/>